<dbReference type="InterPro" id="IPR004095">
    <property type="entry name" value="TGS"/>
</dbReference>
<dbReference type="Gene3D" id="3.30.460.10">
    <property type="entry name" value="Beta Polymerase, domain 2"/>
    <property type="match status" value="1"/>
</dbReference>
<evidence type="ECO:0000259" key="2">
    <source>
        <dbReference type="PROSITE" id="PS51671"/>
    </source>
</evidence>
<sequence>MSLTIVTEIDQLIQQVQGYHPEADGAVIRRAYEFSAKAHEGQTRRSGEPYLRHPLAVAGILTFLKLDVTAIVAALLHDTLEDTVATQEELRAQFGDEVTHLVEGVTKIGQIPFQTYEEKQAENFRKMLLSMADDIRVVFIKLADRLHNMRTLEHMSESKRKQIAQETVEIYAPLANRLGMSWMKQELEDLCFQYLKPEAYSLLKLRVAKRDEEREAYVESIIHTTKDALVSAGLTGEVEGRPKHLYSVHQKMERQGITFEEVYDLAAIRIITDTKMNCYTVLGLIHSLWPPVHGRFKDYIATPRTNLYQSLHTTVLGPQGQHIEFQIRTEEMHRLAEYGVAAHWRYKEQARVGDRDEKVFSWLRQFVEWHRDLSDNRQFMDSVKLDLFHLDVFHDVVFAFTPKGEVKELPLGSTPLDFAYSIHTEIGDHCIGAKVNGKIIPLRHKLSSGDTVEILTSSSQTPQREWLKFVRTSRARAKIKHWLKVEEQKRGLELGQRLLEREFRQHNLPAAELLKSDQLEQVALAGGYESLDNMARMIGYGRLSAANVVNQFLDPAVQEQSDGAGSGETPDSIPLKRPNKAVKVLGGRDVMMQLSKCCSPIPGDSIMGYLTRGRGLTIHALGCPNLQALDYEKDRLVEVEWDSHIEGNHSVKVCVLTVDQPGVLAKVSLAISSSQANISRAEITTREDQKAVLDFVIEVSNALHLERTLEAVGRIEGVISAKRIRGWEDSR</sequence>
<dbReference type="EMBL" id="JAQOUE010000002">
    <property type="protein sequence ID" value="MDT7043873.1"/>
    <property type="molecule type" value="Genomic_DNA"/>
</dbReference>
<dbReference type="InterPro" id="IPR006674">
    <property type="entry name" value="HD_domain"/>
</dbReference>
<dbReference type="SUPFAM" id="SSF81271">
    <property type="entry name" value="TGS-like"/>
    <property type="match status" value="1"/>
</dbReference>
<dbReference type="SUPFAM" id="SSF81301">
    <property type="entry name" value="Nucleotidyltransferase"/>
    <property type="match status" value="1"/>
</dbReference>
<dbReference type="InterPro" id="IPR002912">
    <property type="entry name" value="ACT_dom"/>
</dbReference>
<feature type="domain" description="TGS" evidence="4">
    <location>
        <begin position="395"/>
        <end position="456"/>
    </location>
</feature>
<dbReference type="PROSITE" id="PS51831">
    <property type="entry name" value="HD"/>
    <property type="match status" value="1"/>
</dbReference>
<dbReference type="Gene3D" id="3.30.70.260">
    <property type="match status" value="1"/>
</dbReference>
<accession>A0ABU3KC53</accession>
<dbReference type="Pfam" id="PF04607">
    <property type="entry name" value="RelA_SpoT"/>
    <property type="match status" value="1"/>
</dbReference>
<dbReference type="CDD" id="cd00077">
    <property type="entry name" value="HDc"/>
    <property type="match status" value="1"/>
</dbReference>
<evidence type="ECO:0000313" key="6">
    <source>
        <dbReference type="Proteomes" id="UP001250932"/>
    </source>
</evidence>
<dbReference type="CDD" id="cd01668">
    <property type="entry name" value="TGS_RSH"/>
    <property type="match status" value="1"/>
</dbReference>
<dbReference type="PANTHER" id="PTHR21262">
    <property type="entry name" value="GUANOSINE-3',5'-BIS DIPHOSPHATE 3'-PYROPHOSPHOHYDROLASE"/>
    <property type="match status" value="1"/>
</dbReference>
<dbReference type="SUPFAM" id="SSF109604">
    <property type="entry name" value="HD-domain/PDEase-like"/>
    <property type="match status" value="1"/>
</dbReference>
<dbReference type="PROSITE" id="PS51671">
    <property type="entry name" value="ACT"/>
    <property type="match status" value="1"/>
</dbReference>
<dbReference type="Gene3D" id="3.10.20.30">
    <property type="match status" value="1"/>
</dbReference>
<name>A0ABU3KC53_9BACT</name>
<evidence type="ECO:0000259" key="3">
    <source>
        <dbReference type="PROSITE" id="PS51831"/>
    </source>
</evidence>
<dbReference type="Pfam" id="PF02824">
    <property type="entry name" value="TGS"/>
    <property type="match status" value="1"/>
</dbReference>
<gene>
    <name evidence="5" type="ORF">PPG34_16095</name>
</gene>
<dbReference type="CDD" id="cd05399">
    <property type="entry name" value="NT_Rel-Spo_like"/>
    <property type="match status" value="1"/>
</dbReference>
<dbReference type="Gene3D" id="1.10.3210.10">
    <property type="entry name" value="Hypothetical protein af1432"/>
    <property type="match status" value="1"/>
</dbReference>
<dbReference type="Proteomes" id="UP001250932">
    <property type="component" value="Unassembled WGS sequence"/>
</dbReference>
<evidence type="ECO:0000259" key="4">
    <source>
        <dbReference type="PROSITE" id="PS51880"/>
    </source>
</evidence>
<dbReference type="Pfam" id="PF13291">
    <property type="entry name" value="ACT_4"/>
    <property type="match status" value="1"/>
</dbReference>
<dbReference type="CDD" id="cd04876">
    <property type="entry name" value="ACT_RelA-SpoT"/>
    <property type="match status" value="1"/>
</dbReference>
<dbReference type="InterPro" id="IPR045600">
    <property type="entry name" value="RelA/SpoT_AH_RIS"/>
</dbReference>
<dbReference type="InterPro" id="IPR007685">
    <property type="entry name" value="RelA_SpoT"/>
</dbReference>
<organism evidence="5 6">
    <name type="scientific">Candidatus Nitronereus thalassa</name>
    <dbReference type="NCBI Taxonomy" id="3020898"/>
    <lineage>
        <taxon>Bacteria</taxon>
        <taxon>Pseudomonadati</taxon>
        <taxon>Nitrospirota</taxon>
        <taxon>Nitrospiria</taxon>
        <taxon>Nitrospirales</taxon>
        <taxon>Nitrospiraceae</taxon>
        <taxon>Candidatus Nitronereus</taxon>
    </lineage>
</organism>
<dbReference type="PANTHER" id="PTHR21262:SF36">
    <property type="entry name" value="BIFUNCTIONAL (P)PPGPP SYNTHASE_HYDROLASE SPOT"/>
    <property type="match status" value="1"/>
</dbReference>
<dbReference type="NCBIfam" id="TIGR00691">
    <property type="entry name" value="spoT_relA"/>
    <property type="match status" value="1"/>
</dbReference>
<proteinExistence type="inferred from homology"/>
<dbReference type="RefSeq" id="WP_313834459.1">
    <property type="nucleotide sequence ID" value="NZ_JAQOUE010000002.1"/>
</dbReference>
<dbReference type="InterPro" id="IPR012676">
    <property type="entry name" value="TGS-like"/>
</dbReference>
<evidence type="ECO:0000313" key="5">
    <source>
        <dbReference type="EMBL" id="MDT7043873.1"/>
    </source>
</evidence>
<dbReference type="InterPro" id="IPR012675">
    <property type="entry name" value="Beta-grasp_dom_sf"/>
</dbReference>
<dbReference type="Pfam" id="PF19296">
    <property type="entry name" value="RelA_AH_RIS"/>
    <property type="match status" value="1"/>
</dbReference>
<dbReference type="InterPro" id="IPR033655">
    <property type="entry name" value="TGS_RelA/SpoT"/>
</dbReference>
<dbReference type="SMART" id="SM00471">
    <property type="entry name" value="HDc"/>
    <property type="match status" value="1"/>
</dbReference>
<dbReference type="InterPro" id="IPR004811">
    <property type="entry name" value="RelA/Spo_fam"/>
</dbReference>
<comment type="caution">
    <text evidence="5">The sequence shown here is derived from an EMBL/GenBank/DDBJ whole genome shotgun (WGS) entry which is preliminary data.</text>
</comment>
<protein>
    <submittedName>
        <fullName evidence="5">Bifunctional (P)ppGpp synthetase/guanosine-3',5'-bis(Diphosphate) 3'-pyrophosphohydrolase</fullName>
    </submittedName>
</protein>
<evidence type="ECO:0000256" key="1">
    <source>
        <dbReference type="RuleBase" id="RU003847"/>
    </source>
</evidence>
<dbReference type="SUPFAM" id="SSF55021">
    <property type="entry name" value="ACT-like"/>
    <property type="match status" value="1"/>
</dbReference>
<reference evidence="5 6" key="1">
    <citation type="journal article" date="2023" name="ISME J.">
        <title>Cultivation and genomic characterization of novel and ubiquitous marine nitrite-oxidizing bacteria from the Nitrospirales.</title>
        <authorList>
            <person name="Mueller A.J."/>
            <person name="Daebeler A."/>
            <person name="Herbold C.W."/>
            <person name="Kirkegaard R.H."/>
            <person name="Daims H."/>
        </authorList>
    </citation>
    <scope>NUCLEOTIDE SEQUENCE [LARGE SCALE GENOMIC DNA]</scope>
    <source>
        <strain evidence="5 6">EB</strain>
    </source>
</reference>
<dbReference type="SMART" id="SM00954">
    <property type="entry name" value="RelA_SpoT"/>
    <property type="match status" value="1"/>
</dbReference>
<dbReference type="InterPro" id="IPR043519">
    <property type="entry name" value="NT_sf"/>
</dbReference>
<feature type="domain" description="HD" evidence="3">
    <location>
        <begin position="50"/>
        <end position="149"/>
    </location>
</feature>
<dbReference type="InterPro" id="IPR003607">
    <property type="entry name" value="HD/PDEase_dom"/>
</dbReference>
<feature type="domain" description="ACT" evidence="2">
    <location>
        <begin position="652"/>
        <end position="726"/>
    </location>
</feature>
<dbReference type="Pfam" id="PF13328">
    <property type="entry name" value="HD_4"/>
    <property type="match status" value="1"/>
</dbReference>
<keyword evidence="6" id="KW-1185">Reference proteome</keyword>
<comment type="function">
    <text evidence="1">In eubacteria ppGpp (guanosine 3'-diphosphate 5'-diphosphate) is a mediator of the stringent response that coordinates a variety of cellular activities in response to changes in nutritional abundance.</text>
</comment>
<dbReference type="PROSITE" id="PS51880">
    <property type="entry name" value="TGS"/>
    <property type="match status" value="1"/>
</dbReference>
<dbReference type="InterPro" id="IPR045865">
    <property type="entry name" value="ACT-like_dom_sf"/>
</dbReference>
<comment type="similarity">
    <text evidence="1">Belongs to the relA/spoT family.</text>
</comment>